<dbReference type="Proteomes" id="UP001147700">
    <property type="component" value="Unassembled WGS sequence"/>
</dbReference>
<feature type="transmembrane region" description="Helical" evidence="1">
    <location>
        <begin position="32"/>
        <end position="53"/>
    </location>
</feature>
<keyword evidence="1" id="KW-0812">Transmembrane</keyword>
<dbReference type="EMBL" id="JAPCID010000046">
    <property type="protein sequence ID" value="MDA0140850.1"/>
    <property type="molecule type" value="Genomic_DNA"/>
</dbReference>
<evidence type="ECO:0000313" key="2">
    <source>
        <dbReference type="EMBL" id="MDA0140850.1"/>
    </source>
</evidence>
<dbReference type="RefSeq" id="WP_202956977.1">
    <property type="nucleotide sequence ID" value="NZ_JAPCID010000046.1"/>
</dbReference>
<keyword evidence="3" id="KW-1185">Reference proteome</keyword>
<gene>
    <name evidence="2" type="ORF">OJ962_25360</name>
</gene>
<reference evidence="2" key="1">
    <citation type="submission" date="2022-10" db="EMBL/GenBank/DDBJ databases">
        <title>The WGS of Solirubrobacter sp. CPCC 204708.</title>
        <authorList>
            <person name="Jiang Z."/>
        </authorList>
    </citation>
    <scope>NUCLEOTIDE SEQUENCE</scope>
    <source>
        <strain evidence="2">CPCC 204708</strain>
    </source>
</reference>
<evidence type="ECO:0000256" key="1">
    <source>
        <dbReference type="SAM" id="Phobius"/>
    </source>
</evidence>
<protein>
    <submittedName>
        <fullName evidence="2">Uncharacterized protein</fullName>
    </submittedName>
</protein>
<sequence>MRILDELEREIERVAHAAGEARPRRRWWRSGALLVLAPLLAGTVAVAATTGILSGEPVSSDPHAPRDPNAGIGVNAGPGKLLAVRAADPAGGPEWGLRLVKTSRGLGCLQVGRVVDGRLGRLGQDGAFGNDGKFHELGPEILETSSECQQPDGAGNVFFAMTSIGQPASADPASCAVRPRGEDKRPACPRGSLRDVFYGLLGPEAAAITYREGGKTVRQAVERPAGAYLVVRATDPDRRDVGWWSPSVTPSWVESIEFRDGTVCRPDERPRRHGRHECPLKGYVKPRLDIATRAELATPITVRVGTAREKPYPEMDRKSLERMEWQRRVTISFRARRAADARSFYKLTAEIPGRPPNCGVGLGSPIARDIAAGETVTETLWVAHRCSGTMTIRIGYEQQTAPSQMPFHGDGPPNAKVGTARVRIP</sequence>
<proteinExistence type="predicted"/>
<keyword evidence="1" id="KW-1133">Transmembrane helix</keyword>
<keyword evidence="1" id="KW-0472">Membrane</keyword>
<organism evidence="2 3">
    <name type="scientific">Solirubrobacter deserti</name>
    <dbReference type="NCBI Taxonomy" id="2282478"/>
    <lineage>
        <taxon>Bacteria</taxon>
        <taxon>Bacillati</taxon>
        <taxon>Actinomycetota</taxon>
        <taxon>Thermoleophilia</taxon>
        <taxon>Solirubrobacterales</taxon>
        <taxon>Solirubrobacteraceae</taxon>
        <taxon>Solirubrobacter</taxon>
    </lineage>
</organism>
<accession>A0ABT4RQK9</accession>
<name>A0ABT4RQK9_9ACTN</name>
<evidence type="ECO:0000313" key="3">
    <source>
        <dbReference type="Proteomes" id="UP001147700"/>
    </source>
</evidence>
<comment type="caution">
    <text evidence="2">The sequence shown here is derived from an EMBL/GenBank/DDBJ whole genome shotgun (WGS) entry which is preliminary data.</text>
</comment>